<sequence>MQRRRSLQAEKSAHLVLFCVWRGRRGEKMRVVDCFHALTLAAIALWVSTVAFDVDCNNNASFPLSLNVSVHPLVRILNCSRRVNVNVSCGVDGSNPIQLEVINGTTVPLFFLTGCWVNGIQTFAFASITIQGVVMQMKNTSAAVGPMEAIDPLPGSVFFLSGLPLMSVAIVVLNSKLLWVTAPNMGAGHLVHFAGSPHQNMNITIANSSLMVWTIAVGGDLIYFNSPSAHRVRISITGSVVSMTMKHYVGFARCVISQLYTFATESNVVIEFSQVSVTGDELNSAYYVTRFSPPGSAIGTWTNFTQTVRDTNITVVSGSTFYVMGAPQSYAVILQDARFTVQRCVVTVTVNIFDRTMELLSSAAFIMISSAILSQNLTMEIASVQMHAMKNTSSLSKAPPSPYTTNSMGAIGLAYNSNSNMSLCNISIVDSTVTVEEVGTHVVAPYSFSGIGVISVFYSLVLTIDVLLTNNSNVQISNSSIAVRRLVPGDTNAIIYVAPSVQSGIVTWMISAVALNGPMHLCRVSIERVTVSAASIIYPNADATLVVVWCTVSTLVCVSPATLLVAEFPGLSQLVATIFSSGLNSLELNSSLLRIVDTVTEMTPTSFALQPSPGRSSGALRVVVGQAFFVFAFNTSFVVRNSTIRNISSSLVVDPAYESTVCVSSSIALAPTSYLCNVAVLVQNMTAAAPSSLLCSSGSTVICNTTISLRDCQLSAPIVTTTQQPIIKNYWDTVRLAPTASAFATTMQLDGVIIHLQNTSFSNFRSLFGNVTTPLTRRSAPRNVAIAASPLQVTVFSCTSNLWDNAPLMKYSNQLLWPTDVDLHGTPNYSLVTMAVDTGSAWCSLPRYSATLTRFSSDGKDDYLNLVDLGHQASIATTVVLGVSLVLSSSIGASTLPRLQGIVGAAREGSTTALGGAGTRAPAFVVTAGRPTAALAATRARRTARRLRSGQGTFAHRARTGAAQRRRSTTRRSFGGQKSVCFFPWWRDRAVVAGASAAVVGIAAHPGADVVFIIADKPIKRQRGKGARERSARRTRSRTSPDHAATGVMRTRLEN</sequence>
<feature type="region of interest" description="Disordered" evidence="1">
    <location>
        <begin position="946"/>
        <end position="972"/>
    </location>
</feature>
<evidence type="ECO:0000313" key="3">
    <source>
        <dbReference type="EMBL" id="CUG89008.1"/>
    </source>
</evidence>
<feature type="transmembrane region" description="Helical" evidence="2">
    <location>
        <begin position="155"/>
        <end position="173"/>
    </location>
</feature>
<evidence type="ECO:0000256" key="1">
    <source>
        <dbReference type="SAM" id="MobiDB-lite"/>
    </source>
</evidence>
<keyword evidence="2" id="KW-0812">Transmembrane</keyword>
<organism evidence="3 4">
    <name type="scientific">Bodo saltans</name>
    <name type="common">Flagellated protozoan</name>
    <dbReference type="NCBI Taxonomy" id="75058"/>
    <lineage>
        <taxon>Eukaryota</taxon>
        <taxon>Discoba</taxon>
        <taxon>Euglenozoa</taxon>
        <taxon>Kinetoplastea</taxon>
        <taxon>Metakinetoplastina</taxon>
        <taxon>Eubodonida</taxon>
        <taxon>Bodonidae</taxon>
        <taxon>Bodo</taxon>
    </lineage>
</organism>
<dbReference type="EMBL" id="CYKH01001694">
    <property type="protein sequence ID" value="CUG89008.1"/>
    <property type="molecule type" value="Genomic_DNA"/>
</dbReference>
<dbReference type="VEuPathDB" id="TriTrypDB:BSAL_18755"/>
<reference evidence="4" key="1">
    <citation type="submission" date="2015-09" db="EMBL/GenBank/DDBJ databases">
        <authorList>
            <consortium name="Pathogen Informatics"/>
        </authorList>
    </citation>
    <scope>NUCLEOTIDE SEQUENCE [LARGE SCALE GENOMIC DNA]</scope>
    <source>
        <strain evidence="4">Lake Konstanz</strain>
    </source>
</reference>
<dbReference type="AlphaFoldDB" id="A0A0S4JG67"/>
<keyword evidence="2" id="KW-1133">Transmembrane helix</keyword>
<feature type="transmembrane region" description="Helical" evidence="2">
    <location>
        <begin position="446"/>
        <end position="468"/>
    </location>
</feature>
<feature type="compositionally biased region" description="Basic residues" evidence="1">
    <location>
        <begin position="956"/>
        <end position="970"/>
    </location>
</feature>
<evidence type="ECO:0000256" key="2">
    <source>
        <dbReference type="SAM" id="Phobius"/>
    </source>
</evidence>
<protein>
    <submittedName>
        <fullName evidence="3">Membrane-associated protein, putative</fullName>
    </submittedName>
</protein>
<name>A0A0S4JG67_BODSA</name>
<evidence type="ECO:0000313" key="4">
    <source>
        <dbReference type="Proteomes" id="UP000051952"/>
    </source>
</evidence>
<proteinExistence type="predicted"/>
<feature type="transmembrane region" description="Helical" evidence="2">
    <location>
        <begin position="31"/>
        <end position="52"/>
    </location>
</feature>
<keyword evidence="2" id="KW-0472">Membrane</keyword>
<feature type="region of interest" description="Disordered" evidence="1">
    <location>
        <begin position="1021"/>
        <end position="1055"/>
    </location>
</feature>
<dbReference type="Proteomes" id="UP000051952">
    <property type="component" value="Unassembled WGS sequence"/>
</dbReference>
<feature type="non-terminal residue" evidence="3">
    <location>
        <position position="1055"/>
    </location>
</feature>
<gene>
    <name evidence="3" type="ORF">BSAL_18755</name>
</gene>
<feature type="transmembrane region" description="Helical" evidence="2">
    <location>
        <begin position="203"/>
        <end position="224"/>
    </location>
</feature>
<keyword evidence="4" id="KW-1185">Reference proteome</keyword>
<feature type="transmembrane region" description="Helical" evidence="2">
    <location>
        <begin position="109"/>
        <end position="134"/>
    </location>
</feature>
<accession>A0A0S4JG67</accession>